<dbReference type="PANTHER" id="PTHR47567:SF1">
    <property type="entry name" value="NAD-DEPENDENT EPIMERASE_DEHYDRATASE DOMAIN-CONTAINING PROTEIN"/>
    <property type="match status" value="1"/>
</dbReference>
<sequence length="294" mass="32210">MAGQPLWAKTVSSAVAEKSSLGQVLILALQKAWRSGSAGFVAGTMQVLAFMWLRTAMNYQYKFGGTLLEVLKKLWAEGGLPRLYQGLFPWAIFQAPLSRFGDVAANDMVLVLIPALLPQVPVSISTFVGSLSSAAWRIVITPVDTCKTILQTDGSKGWVMLKEKMAKGGVTVLWAGWEGNYMANVIGNYPWFATMNVLQKHVPVPEGNFMKLVRSAFIGAIASSISDVVANSIRVIKTKKQTSNDNCSYFSATQQIIEKDGISGVFFRGLSTRVFTNILQSAFFTVLWKYLSSK</sequence>
<reference evidence="1 3" key="1">
    <citation type="submission" date="2024-02" db="EMBL/GenBank/DDBJ databases">
        <authorList>
            <person name="Chen Y."/>
            <person name="Shah S."/>
            <person name="Dougan E. K."/>
            <person name="Thang M."/>
            <person name="Chan C."/>
        </authorList>
    </citation>
    <scope>NUCLEOTIDE SEQUENCE [LARGE SCALE GENOMIC DNA]</scope>
</reference>
<dbReference type="Gene3D" id="1.50.40.10">
    <property type="entry name" value="Mitochondrial carrier domain"/>
    <property type="match status" value="1"/>
</dbReference>
<name>A0ABP0N1B3_9DINO</name>
<evidence type="ECO:0000313" key="2">
    <source>
        <dbReference type="EMBL" id="CAK9057820.1"/>
    </source>
</evidence>
<gene>
    <name evidence="1" type="ORF">SCF082_LOCUS30819</name>
    <name evidence="2" type="ORF">SCF082_LOCUS30951</name>
</gene>
<accession>A0ABP0N1B3</accession>
<protein>
    <submittedName>
        <fullName evidence="1">Solute carrier family 25 member 40</fullName>
    </submittedName>
</protein>
<organism evidence="1 3">
    <name type="scientific">Durusdinium trenchii</name>
    <dbReference type="NCBI Taxonomy" id="1381693"/>
    <lineage>
        <taxon>Eukaryota</taxon>
        <taxon>Sar</taxon>
        <taxon>Alveolata</taxon>
        <taxon>Dinophyceae</taxon>
        <taxon>Suessiales</taxon>
        <taxon>Symbiodiniaceae</taxon>
        <taxon>Durusdinium</taxon>
    </lineage>
</organism>
<dbReference type="EMBL" id="CAXAMM010025891">
    <property type="protein sequence ID" value="CAK9057820.1"/>
    <property type="molecule type" value="Genomic_DNA"/>
</dbReference>
<evidence type="ECO:0000313" key="3">
    <source>
        <dbReference type="Proteomes" id="UP001642464"/>
    </source>
</evidence>
<dbReference type="InterPro" id="IPR018108">
    <property type="entry name" value="MCP_transmembrane"/>
</dbReference>
<dbReference type="PANTHER" id="PTHR47567">
    <property type="entry name" value="MITOCHONDRIAL SUBSTRATE/SOLUTE CARRIER"/>
    <property type="match status" value="1"/>
</dbReference>
<dbReference type="Proteomes" id="UP001642464">
    <property type="component" value="Unassembled WGS sequence"/>
</dbReference>
<dbReference type="InterPro" id="IPR023395">
    <property type="entry name" value="MCP_dom_sf"/>
</dbReference>
<keyword evidence="3" id="KW-1185">Reference proteome</keyword>
<dbReference type="Pfam" id="PF00153">
    <property type="entry name" value="Mito_carr"/>
    <property type="match status" value="2"/>
</dbReference>
<comment type="caution">
    <text evidence="1">The sequence shown here is derived from an EMBL/GenBank/DDBJ whole genome shotgun (WGS) entry which is preliminary data.</text>
</comment>
<dbReference type="EMBL" id="CAXAMM010025669">
    <property type="protein sequence ID" value="CAK9057396.1"/>
    <property type="molecule type" value="Genomic_DNA"/>
</dbReference>
<dbReference type="SUPFAM" id="SSF103506">
    <property type="entry name" value="Mitochondrial carrier"/>
    <property type="match status" value="1"/>
</dbReference>
<proteinExistence type="predicted"/>
<evidence type="ECO:0000313" key="1">
    <source>
        <dbReference type="EMBL" id="CAK9057396.1"/>
    </source>
</evidence>